<dbReference type="EMBL" id="CP026253">
    <property type="protein sequence ID" value="AWP09220.1"/>
    <property type="molecule type" value="Genomic_DNA"/>
</dbReference>
<evidence type="ECO:0000256" key="4">
    <source>
        <dbReference type="ARBA" id="ARBA00023034"/>
    </source>
</evidence>
<dbReference type="Proteomes" id="UP000246464">
    <property type="component" value="Chromosome 11"/>
</dbReference>
<keyword evidence="5 6" id="KW-0472">Membrane</keyword>
<gene>
    <name evidence="8" type="ORF">SMAX5B_002610</name>
</gene>
<comment type="function">
    <text evidence="6">May act as a scaffolding protein within caveolar membranes. Interacts directly with G-protein alpha subunits and can functionally regulate their activity.</text>
</comment>
<dbReference type="GO" id="GO:0000139">
    <property type="term" value="C:Golgi membrane"/>
    <property type="evidence" value="ECO:0007669"/>
    <property type="project" value="UniProtKB-SubCell"/>
</dbReference>
<keyword evidence="7" id="KW-0812">Transmembrane</keyword>
<dbReference type="PANTHER" id="PTHR10844:SF13">
    <property type="entry name" value="CAVEOLIN"/>
    <property type="match status" value="1"/>
</dbReference>
<accession>A0A2U9BZV1</accession>
<keyword evidence="7" id="KW-1133">Transmembrane helix</keyword>
<evidence type="ECO:0000256" key="2">
    <source>
        <dbReference type="ARBA" id="ARBA00010988"/>
    </source>
</evidence>
<organism evidence="8 9">
    <name type="scientific">Scophthalmus maximus</name>
    <name type="common">Turbot</name>
    <name type="synonym">Psetta maxima</name>
    <dbReference type="NCBI Taxonomy" id="52904"/>
    <lineage>
        <taxon>Eukaryota</taxon>
        <taxon>Metazoa</taxon>
        <taxon>Chordata</taxon>
        <taxon>Craniata</taxon>
        <taxon>Vertebrata</taxon>
        <taxon>Euteleostomi</taxon>
        <taxon>Actinopterygii</taxon>
        <taxon>Neopterygii</taxon>
        <taxon>Teleostei</taxon>
        <taxon>Neoteleostei</taxon>
        <taxon>Acanthomorphata</taxon>
        <taxon>Carangaria</taxon>
        <taxon>Pleuronectiformes</taxon>
        <taxon>Pleuronectoidei</taxon>
        <taxon>Scophthalmidae</taxon>
        <taxon>Scophthalmus</taxon>
    </lineage>
</organism>
<keyword evidence="3 6" id="KW-1003">Cell membrane</keyword>
<evidence type="ECO:0000313" key="8">
    <source>
        <dbReference type="EMBL" id="AWP09220.1"/>
    </source>
</evidence>
<evidence type="ECO:0000256" key="3">
    <source>
        <dbReference type="ARBA" id="ARBA00022475"/>
    </source>
</evidence>
<comment type="subcellular location">
    <subcellularLocation>
        <location evidence="1 6">Cell membrane</location>
        <topology evidence="1 6">Peripheral membrane protein</topology>
    </subcellularLocation>
    <subcellularLocation>
        <location evidence="6">Golgi apparatus membrane</location>
        <topology evidence="6">Peripheral membrane protein</topology>
    </subcellularLocation>
    <subcellularLocation>
        <location evidence="6">Membrane</location>
        <location evidence="6">Caveola</location>
        <topology evidence="6">Peripheral membrane protein</topology>
    </subcellularLocation>
</comment>
<dbReference type="GO" id="GO:0030154">
    <property type="term" value="P:cell differentiation"/>
    <property type="evidence" value="ECO:0007669"/>
    <property type="project" value="TreeGrafter"/>
</dbReference>
<evidence type="ECO:0000256" key="7">
    <source>
        <dbReference type="SAM" id="Phobius"/>
    </source>
</evidence>
<evidence type="ECO:0000256" key="5">
    <source>
        <dbReference type="ARBA" id="ARBA00023136"/>
    </source>
</evidence>
<proteinExistence type="inferred from homology"/>
<dbReference type="GO" id="GO:0070836">
    <property type="term" value="P:caveola assembly"/>
    <property type="evidence" value="ECO:0007669"/>
    <property type="project" value="InterPro"/>
</dbReference>
<comment type="similarity">
    <text evidence="2 6">Belongs to the caveolin family.</text>
</comment>
<evidence type="ECO:0000313" key="9">
    <source>
        <dbReference type="Proteomes" id="UP000246464"/>
    </source>
</evidence>
<dbReference type="Pfam" id="PF01146">
    <property type="entry name" value="Caveolin"/>
    <property type="match status" value="1"/>
</dbReference>
<protein>
    <recommendedName>
        <fullName evidence="6">Caveolin</fullName>
    </recommendedName>
</protein>
<evidence type="ECO:0000256" key="1">
    <source>
        <dbReference type="ARBA" id="ARBA00004202"/>
    </source>
</evidence>
<dbReference type="InterPro" id="IPR001612">
    <property type="entry name" value="Caveolin"/>
</dbReference>
<dbReference type="GO" id="GO:0005925">
    <property type="term" value="C:focal adhesion"/>
    <property type="evidence" value="ECO:0007669"/>
    <property type="project" value="TreeGrafter"/>
</dbReference>
<name>A0A2U9BZV1_SCOMX</name>
<keyword evidence="4 6" id="KW-0333">Golgi apparatus</keyword>
<keyword evidence="9" id="KW-1185">Reference proteome</keyword>
<dbReference type="PANTHER" id="PTHR10844">
    <property type="entry name" value="CAVEOLIN"/>
    <property type="match status" value="1"/>
</dbReference>
<dbReference type="AlphaFoldDB" id="A0A2U9BZV1"/>
<sequence length="113" mass="12344">MLHGQKYFSSIDAADSPSGVVNDLWGQDVEVSDVLAEPAAPRSIDKVWLYSVTGFEKTRSWTYHGLTLLLAVPFALLCGVFLAILACLHVCQIAISLSNKDWHPTGDKEAARV</sequence>
<dbReference type="GO" id="GO:0060090">
    <property type="term" value="F:molecular adaptor activity"/>
    <property type="evidence" value="ECO:0007669"/>
    <property type="project" value="TreeGrafter"/>
</dbReference>
<dbReference type="GO" id="GO:0005901">
    <property type="term" value="C:caveola"/>
    <property type="evidence" value="ECO:0007669"/>
    <property type="project" value="UniProtKB-SubCell"/>
</dbReference>
<reference evidence="8 9" key="1">
    <citation type="submission" date="2017-12" db="EMBL/GenBank/DDBJ databases">
        <title>Integrating genomic resources of turbot (Scophthalmus maximus) in depth evaluation of genetic and physical mapping variation across individuals.</title>
        <authorList>
            <person name="Martinez P."/>
        </authorList>
    </citation>
    <scope>NUCLEOTIDE SEQUENCE [LARGE SCALE GENOMIC DNA]</scope>
</reference>
<feature type="transmembrane region" description="Helical" evidence="7">
    <location>
        <begin position="66"/>
        <end position="95"/>
    </location>
</feature>
<evidence type="ECO:0000256" key="6">
    <source>
        <dbReference type="RuleBase" id="RU000680"/>
    </source>
</evidence>
<dbReference type="GO" id="GO:0051480">
    <property type="term" value="P:regulation of cytosolic calcium ion concentration"/>
    <property type="evidence" value="ECO:0007669"/>
    <property type="project" value="TreeGrafter"/>
</dbReference>
<dbReference type="GO" id="GO:0042383">
    <property type="term" value="C:sarcolemma"/>
    <property type="evidence" value="ECO:0007669"/>
    <property type="project" value="TreeGrafter"/>
</dbReference>